<evidence type="ECO:0000313" key="2">
    <source>
        <dbReference type="Proteomes" id="UP001607302"/>
    </source>
</evidence>
<accession>A0ABD2C6H7</accession>
<keyword evidence="2" id="KW-1185">Reference proteome</keyword>
<dbReference type="AlphaFoldDB" id="A0ABD2C6H7"/>
<gene>
    <name evidence="1" type="ORF">V1478_000794</name>
</gene>
<comment type="caution">
    <text evidence="1">The sequence shown here is derived from an EMBL/GenBank/DDBJ whole genome shotgun (WGS) entry which is preliminary data.</text>
</comment>
<evidence type="ECO:0000313" key="1">
    <source>
        <dbReference type="EMBL" id="KAL2740653.1"/>
    </source>
</evidence>
<proteinExistence type="predicted"/>
<name>A0ABD2C6H7_VESSQ</name>
<protein>
    <submittedName>
        <fullName evidence="1">Uncharacterized protein</fullName>
    </submittedName>
</protein>
<organism evidence="1 2">
    <name type="scientific">Vespula squamosa</name>
    <name type="common">Southern yellow jacket</name>
    <name type="synonym">Wasp</name>
    <dbReference type="NCBI Taxonomy" id="30214"/>
    <lineage>
        <taxon>Eukaryota</taxon>
        <taxon>Metazoa</taxon>
        <taxon>Ecdysozoa</taxon>
        <taxon>Arthropoda</taxon>
        <taxon>Hexapoda</taxon>
        <taxon>Insecta</taxon>
        <taxon>Pterygota</taxon>
        <taxon>Neoptera</taxon>
        <taxon>Endopterygota</taxon>
        <taxon>Hymenoptera</taxon>
        <taxon>Apocrita</taxon>
        <taxon>Aculeata</taxon>
        <taxon>Vespoidea</taxon>
        <taxon>Vespidae</taxon>
        <taxon>Vespinae</taxon>
        <taxon>Vespula</taxon>
    </lineage>
</organism>
<reference evidence="1 2" key="1">
    <citation type="journal article" date="2024" name="Ann. Entomol. Soc. Am.">
        <title>Genomic analyses of the southern and eastern yellowjacket wasps (Hymenoptera: Vespidae) reveal evolutionary signatures of social life.</title>
        <authorList>
            <person name="Catto M.A."/>
            <person name="Caine P.B."/>
            <person name="Orr S.E."/>
            <person name="Hunt B.G."/>
            <person name="Goodisman M.A.D."/>
        </authorList>
    </citation>
    <scope>NUCLEOTIDE SEQUENCE [LARGE SCALE GENOMIC DNA]</scope>
    <source>
        <strain evidence="1">233</strain>
        <tissue evidence="1">Head and thorax</tissue>
    </source>
</reference>
<dbReference type="Proteomes" id="UP001607302">
    <property type="component" value="Unassembled WGS sequence"/>
</dbReference>
<dbReference type="EMBL" id="JAUDFV010000020">
    <property type="protein sequence ID" value="KAL2740653.1"/>
    <property type="molecule type" value="Genomic_DNA"/>
</dbReference>
<sequence>MSVAAAINIQPSNAGISVIINDRFLPNISIIYPDNKQPIGVPMDDILAKNLTLSGSLCLSFAVKLIFPSSNVGVCIFGSNAESTNDVFSTLFKSDVFLKISIANIISKN</sequence>